<feature type="binding site" evidence="13">
    <location>
        <begin position="311"/>
        <end position="312"/>
    </location>
    <ligand>
        <name>NADP(+)</name>
        <dbReference type="ChEBI" id="CHEBI:58349"/>
    </ligand>
</feature>
<evidence type="ECO:0000256" key="5">
    <source>
        <dbReference type="ARBA" id="ARBA00022630"/>
    </source>
</evidence>
<dbReference type="PIRSF" id="PIRSF000361">
    <property type="entry name" value="Frd-NADP+_RD"/>
    <property type="match status" value="1"/>
</dbReference>
<dbReference type="InterPro" id="IPR017938">
    <property type="entry name" value="Riboflavin_synthase-like_b-brl"/>
</dbReference>
<keyword evidence="6 12" id="KW-0274">FAD</keyword>
<evidence type="ECO:0000256" key="3">
    <source>
        <dbReference type="ARBA" id="ARBA00013223"/>
    </source>
</evidence>
<name>A0A5N5MNW4_9ROSI</name>
<dbReference type="Pfam" id="PF00175">
    <property type="entry name" value="NAD_binding_1"/>
    <property type="match status" value="1"/>
</dbReference>
<evidence type="ECO:0000256" key="13">
    <source>
        <dbReference type="PIRSR" id="PIRSR000361-1"/>
    </source>
</evidence>
<keyword evidence="7 12" id="KW-0521">NADP</keyword>
<evidence type="ECO:0000313" key="16">
    <source>
        <dbReference type="Proteomes" id="UP000326939"/>
    </source>
</evidence>
<dbReference type="InterPro" id="IPR015701">
    <property type="entry name" value="FNR"/>
</dbReference>
<keyword evidence="9" id="KW-0813">Transport</keyword>
<dbReference type="PRINTS" id="PR00371">
    <property type="entry name" value="FPNCR"/>
</dbReference>
<dbReference type="PROSITE" id="PS51384">
    <property type="entry name" value="FAD_FR"/>
    <property type="match status" value="1"/>
</dbReference>
<evidence type="ECO:0000256" key="10">
    <source>
        <dbReference type="ARBA" id="ARBA00023002"/>
    </source>
</evidence>
<feature type="domain" description="FAD-binding FR-type" evidence="14">
    <location>
        <begin position="120"/>
        <end position="249"/>
    </location>
</feature>
<keyword evidence="9" id="KW-0249">Electron transport</keyword>
<feature type="binding site" evidence="13">
    <location>
        <position position="389"/>
    </location>
    <ligand>
        <name>NADP(+)</name>
        <dbReference type="ChEBI" id="CHEBI:58349"/>
    </ligand>
</feature>
<dbReference type="CDD" id="cd06208">
    <property type="entry name" value="CYPOR_like_FNR"/>
    <property type="match status" value="1"/>
</dbReference>
<evidence type="ECO:0000256" key="2">
    <source>
        <dbReference type="ARBA" id="ARBA00008312"/>
    </source>
</evidence>
<sequence>MKQGHPKAPFRTRLVVLEHETLESLPCHVFEHWMLVVMADSLWAAAAGSVAADGGRHLTISTAMAAAVTAAVPVYYRDASSSGRSVISIRAQVTTEAPAKVEKISKKNDEGVVVNKFKPKTPYTGRCLLNTKITGDDAPGETWHMVFSTEGEVPYREGQSIGVIPDGIDKNGKPHKLRLYSIASSAIGDFGDSKTVSLCVKRLVYTNEQGETVKGVCSNFLCKAPGHLSDLKPGAEVTITGPVGKEMLMPKDPNATIIILERELVLLLSDHSCGKCSLRSTMTTSSLLYKEEFEKMQEKYPDNFRLDFAVSREQTNENGEKMYIQTRMAQYAEELWELLKKDNTFVYMCGLKGMEKGIDDIMVSLAAKDGIDWLEYKRSLKKAQQWNVEVY</sequence>
<comment type="caution">
    <text evidence="15">The sequence shown here is derived from an EMBL/GenBank/DDBJ whole genome shotgun (WGS) entry which is preliminary data.</text>
</comment>
<evidence type="ECO:0000256" key="7">
    <source>
        <dbReference type="ARBA" id="ARBA00022857"/>
    </source>
</evidence>
<feature type="binding site" evidence="13">
    <location>
        <position position="321"/>
    </location>
    <ligand>
        <name>NADP(+)</name>
        <dbReference type="ChEBI" id="CHEBI:58349"/>
    </ligand>
</feature>
<dbReference type="InterPro" id="IPR001433">
    <property type="entry name" value="OxRdtase_FAD/NAD-bd"/>
</dbReference>
<protein>
    <recommendedName>
        <fullName evidence="3">ferredoxin--NADP(+) reductase</fullName>
        <ecNumber evidence="3">1.18.1.2</ecNumber>
    </recommendedName>
</protein>
<proteinExistence type="inferred from homology"/>
<evidence type="ECO:0000256" key="1">
    <source>
        <dbReference type="ARBA" id="ARBA00001974"/>
    </source>
</evidence>
<dbReference type="GO" id="GO:0015979">
    <property type="term" value="P:photosynthesis"/>
    <property type="evidence" value="ECO:0007669"/>
    <property type="project" value="UniProtKB-KW"/>
</dbReference>
<gene>
    <name evidence="15" type="ORF">DKX38_007693</name>
</gene>
<dbReference type="AlphaFoldDB" id="A0A5N5MNW4"/>
<dbReference type="PANTHER" id="PTHR43314">
    <property type="match status" value="1"/>
</dbReference>
<evidence type="ECO:0000256" key="9">
    <source>
        <dbReference type="ARBA" id="ARBA00022982"/>
    </source>
</evidence>
<comment type="catalytic activity">
    <reaction evidence="11">
        <text>2 reduced [2Fe-2S]-[ferredoxin] + NADP(+) + H(+) = 2 oxidized [2Fe-2S]-[ferredoxin] + NADPH</text>
        <dbReference type="Rhea" id="RHEA:20125"/>
        <dbReference type="Rhea" id="RHEA-COMP:10000"/>
        <dbReference type="Rhea" id="RHEA-COMP:10001"/>
        <dbReference type="ChEBI" id="CHEBI:15378"/>
        <dbReference type="ChEBI" id="CHEBI:33737"/>
        <dbReference type="ChEBI" id="CHEBI:33738"/>
        <dbReference type="ChEBI" id="CHEBI:57783"/>
        <dbReference type="ChEBI" id="CHEBI:58349"/>
        <dbReference type="EC" id="1.18.1.2"/>
    </reaction>
</comment>
<evidence type="ECO:0000259" key="14">
    <source>
        <dbReference type="PROSITE" id="PS51384"/>
    </source>
</evidence>
<keyword evidence="5 12" id="KW-0285">Flavoprotein</keyword>
<dbReference type="EC" id="1.18.1.2" evidence="3"/>
<dbReference type="InterPro" id="IPR017927">
    <property type="entry name" value="FAD-bd_FR_type"/>
</dbReference>
<keyword evidence="8" id="KW-0809">Transit peptide</keyword>
<comment type="cofactor">
    <cofactor evidence="1">
        <name>FAD</name>
        <dbReference type="ChEBI" id="CHEBI:57692"/>
    </cofactor>
</comment>
<dbReference type="GO" id="GO:0004324">
    <property type="term" value="F:ferredoxin-NADP+ reductase activity"/>
    <property type="evidence" value="ECO:0007669"/>
    <property type="project" value="UniProtKB-EC"/>
</dbReference>
<feature type="binding site" evidence="13">
    <location>
        <position position="201"/>
    </location>
    <ligand>
        <name>NADP(+)</name>
        <dbReference type="ChEBI" id="CHEBI:58349"/>
    </ligand>
</feature>
<keyword evidence="16" id="KW-1185">Reference proteome</keyword>
<evidence type="ECO:0000256" key="11">
    <source>
        <dbReference type="ARBA" id="ARBA00047776"/>
    </source>
</evidence>
<dbReference type="Gene3D" id="2.40.30.10">
    <property type="entry name" value="Translation factors"/>
    <property type="match status" value="1"/>
</dbReference>
<keyword evidence="4" id="KW-0602">Photosynthesis</keyword>
<dbReference type="Proteomes" id="UP000326939">
    <property type="component" value="Chromosome 5"/>
</dbReference>
<accession>A0A5N5MNW4</accession>
<dbReference type="InterPro" id="IPR001709">
    <property type="entry name" value="Flavoprot_Pyr_Nucl_cyt_Rdtase"/>
</dbReference>
<keyword evidence="10 12" id="KW-0560">Oxidoreductase</keyword>
<dbReference type="FunFam" id="3.40.50.80:FF:000008">
    <property type="entry name" value="Ferredoxin--NADP reductase, chloroplastic"/>
    <property type="match status" value="1"/>
</dbReference>
<feature type="binding site" evidence="13">
    <location>
        <position position="181"/>
    </location>
    <ligand>
        <name>NADP(+)</name>
        <dbReference type="ChEBI" id="CHEBI:58349"/>
    </ligand>
</feature>
<evidence type="ECO:0000313" key="15">
    <source>
        <dbReference type="EMBL" id="KAB5556784.1"/>
    </source>
</evidence>
<dbReference type="SUPFAM" id="SSF63380">
    <property type="entry name" value="Riboflavin synthase domain-like"/>
    <property type="match status" value="1"/>
</dbReference>
<evidence type="ECO:0000256" key="8">
    <source>
        <dbReference type="ARBA" id="ARBA00022946"/>
    </source>
</evidence>
<dbReference type="InterPro" id="IPR039261">
    <property type="entry name" value="FNR_nucleotide-bd"/>
</dbReference>
<feature type="binding site" evidence="13">
    <location>
        <begin position="350"/>
        <end position="351"/>
    </location>
    <ligand>
        <name>NADP(+)</name>
        <dbReference type="ChEBI" id="CHEBI:58349"/>
    </ligand>
</feature>
<dbReference type="SUPFAM" id="SSF52343">
    <property type="entry name" value="Ferredoxin reductase-like, C-terminal NADP-linked domain"/>
    <property type="match status" value="1"/>
</dbReference>
<dbReference type="Gene3D" id="3.40.50.80">
    <property type="entry name" value="Nucleotide-binding domain of ferredoxin-NADP reductase (FNR) module"/>
    <property type="match status" value="1"/>
</dbReference>
<dbReference type="EMBL" id="VDCV01000005">
    <property type="protein sequence ID" value="KAB5556784.1"/>
    <property type="molecule type" value="Genomic_DNA"/>
</dbReference>
<evidence type="ECO:0000256" key="4">
    <source>
        <dbReference type="ARBA" id="ARBA00022531"/>
    </source>
</evidence>
<comment type="similarity">
    <text evidence="2">Belongs to the ferredoxin--NADP reductase type 1 family.</text>
</comment>
<reference evidence="16" key="1">
    <citation type="journal article" date="2019" name="Gigascience">
        <title>De novo genome assembly of the endangered Acer yangbiense, a plant species with extremely small populations endemic to Yunnan Province, China.</title>
        <authorList>
            <person name="Yang J."/>
            <person name="Wariss H.M."/>
            <person name="Tao L."/>
            <person name="Zhang R."/>
            <person name="Yun Q."/>
            <person name="Hollingsworth P."/>
            <person name="Dao Z."/>
            <person name="Luo G."/>
            <person name="Guo H."/>
            <person name="Ma Y."/>
            <person name="Sun W."/>
        </authorList>
    </citation>
    <scope>NUCLEOTIDE SEQUENCE [LARGE SCALE GENOMIC DNA]</scope>
    <source>
        <strain evidence="16">cv. br00</strain>
    </source>
</reference>
<evidence type="ECO:0000256" key="12">
    <source>
        <dbReference type="PIRNR" id="PIRNR000361"/>
    </source>
</evidence>
<evidence type="ECO:0000256" key="6">
    <source>
        <dbReference type="ARBA" id="ARBA00022827"/>
    </source>
</evidence>
<organism evidence="15 16">
    <name type="scientific">Salix brachista</name>
    <dbReference type="NCBI Taxonomy" id="2182728"/>
    <lineage>
        <taxon>Eukaryota</taxon>
        <taxon>Viridiplantae</taxon>
        <taxon>Streptophyta</taxon>
        <taxon>Embryophyta</taxon>
        <taxon>Tracheophyta</taxon>
        <taxon>Spermatophyta</taxon>
        <taxon>Magnoliopsida</taxon>
        <taxon>eudicotyledons</taxon>
        <taxon>Gunneridae</taxon>
        <taxon>Pentapetalae</taxon>
        <taxon>rosids</taxon>
        <taxon>fabids</taxon>
        <taxon>Malpighiales</taxon>
        <taxon>Salicaceae</taxon>
        <taxon>Saliceae</taxon>
        <taxon>Salix</taxon>
    </lineage>
</organism>